<evidence type="ECO:0000313" key="2">
    <source>
        <dbReference type="EMBL" id="WEK46245.1"/>
    </source>
</evidence>
<dbReference type="AlphaFoldDB" id="A0AAJ5X255"/>
<feature type="domain" description="ABM" evidence="1">
    <location>
        <begin position="5"/>
        <end position="98"/>
    </location>
</feature>
<dbReference type="PANTHER" id="PTHR33336:SF3">
    <property type="entry name" value="ABM DOMAIN-CONTAINING PROTEIN"/>
    <property type="match status" value="1"/>
</dbReference>
<dbReference type="InterPro" id="IPR050744">
    <property type="entry name" value="AI-2_Isomerase_LsrG"/>
</dbReference>
<sequence>MPQLLKNFAILTALPGKADELHALIDGMIAPSRAEPGNLRYDFWADPADPGRFVLDELYVDSAALEAHRATVHFQAYLERIGTLAERTALVLDPLDVAWRP</sequence>
<dbReference type="PANTHER" id="PTHR33336">
    <property type="entry name" value="QUINOL MONOOXYGENASE YGIN-RELATED"/>
    <property type="match status" value="1"/>
</dbReference>
<dbReference type="PROSITE" id="PS51725">
    <property type="entry name" value="ABM"/>
    <property type="match status" value="1"/>
</dbReference>
<evidence type="ECO:0000313" key="3">
    <source>
        <dbReference type="Proteomes" id="UP001218362"/>
    </source>
</evidence>
<dbReference type="GO" id="GO:0005829">
    <property type="term" value="C:cytosol"/>
    <property type="evidence" value="ECO:0007669"/>
    <property type="project" value="TreeGrafter"/>
</dbReference>
<keyword evidence="2" id="KW-0503">Monooxygenase</keyword>
<dbReference type="Pfam" id="PF03992">
    <property type="entry name" value="ABM"/>
    <property type="match status" value="1"/>
</dbReference>
<dbReference type="SUPFAM" id="SSF54909">
    <property type="entry name" value="Dimeric alpha+beta barrel"/>
    <property type="match status" value="1"/>
</dbReference>
<evidence type="ECO:0000259" key="1">
    <source>
        <dbReference type="PROSITE" id="PS51725"/>
    </source>
</evidence>
<dbReference type="InterPro" id="IPR007138">
    <property type="entry name" value="ABM_dom"/>
</dbReference>
<keyword evidence="2" id="KW-0560">Oxidoreductase</keyword>
<proteinExistence type="predicted"/>
<dbReference type="InterPro" id="IPR011008">
    <property type="entry name" value="Dimeric_a/b-barrel"/>
</dbReference>
<dbReference type="GO" id="GO:0004497">
    <property type="term" value="F:monooxygenase activity"/>
    <property type="evidence" value="ECO:0007669"/>
    <property type="project" value="UniProtKB-KW"/>
</dbReference>
<dbReference type="Proteomes" id="UP001218362">
    <property type="component" value="Chromosome"/>
</dbReference>
<protein>
    <submittedName>
        <fullName evidence="2">Quinol monooxygenase</fullName>
    </submittedName>
</protein>
<dbReference type="KEGG" id="acob:P0Y56_14705"/>
<accession>A0AAJ5X255</accession>
<dbReference type="Gene3D" id="3.30.70.100">
    <property type="match status" value="1"/>
</dbReference>
<dbReference type="EMBL" id="CP119316">
    <property type="protein sequence ID" value="WEK46245.1"/>
    <property type="molecule type" value="Genomic_DNA"/>
</dbReference>
<organism evidence="2 3">
    <name type="scientific">Candidatus Andeanibacterium colombiense</name>
    <dbReference type="NCBI Taxonomy" id="3121345"/>
    <lineage>
        <taxon>Bacteria</taxon>
        <taxon>Pseudomonadati</taxon>
        <taxon>Pseudomonadota</taxon>
        <taxon>Alphaproteobacteria</taxon>
        <taxon>Sphingomonadales</taxon>
        <taxon>Sphingomonadaceae</taxon>
        <taxon>Candidatus Andeanibacterium</taxon>
    </lineage>
</organism>
<reference evidence="2" key="1">
    <citation type="submission" date="2023-03" db="EMBL/GenBank/DDBJ databases">
        <title>Andean soil-derived lignocellulolytic bacterial consortium as a source of novel taxa and putative plastic-active enzymes.</title>
        <authorList>
            <person name="Diaz-Garcia L."/>
            <person name="Chuvochina M."/>
            <person name="Feuerriegel G."/>
            <person name="Bunk B."/>
            <person name="Sproer C."/>
            <person name="Streit W.R."/>
            <person name="Rodriguez L.M."/>
            <person name="Overmann J."/>
            <person name="Jimenez D.J."/>
        </authorList>
    </citation>
    <scope>NUCLEOTIDE SEQUENCE</scope>
    <source>
        <strain evidence="2">MAG 26</strain>
    </source>
</reference>
<gene>
    <name evidence="2" type="ORF">P0Y56_14705</name>
</gene>
<name>A0AAJ5X255_9SPHN</name>